<dbReference type="InterPro" id="IPR041667">
    <property type="entry name" value="Cupin_8"/>
</dbReference>
<sequence>MAKANKRKQAQAARGAAINDDFRQMIAERLLEGAEPDDLAKRVSGSAGLPLALVEQEIARAAKSPYLQAAEKLRNRIGKWEWVLQNNARLAANDPHGLEIPVIGKVDGETFYRDYYRAHRPVVIQGQFDHWEARERWSLDYFRRVLGNREVFVQTGRESDENYEINTRDHGAMRPFGELYERLASEEPTNDFYITANNSAQNRETFRAFYTDIGELPGILAPGGQRDGFIWVGPKGTITPWHHDLTNNLLIQMVGRKKVYLVASHDTPKMRNHFHCYSRWQHDELLPGPATKERPAVLECTLGPGDGLFIPIGWWHCVLGLDQTIGMSFTQFAWDNDFYSDYKSYVAF</sequence>
<dbReference type="PANTHER" id="PTHR12461:SF105">
    <property type="entry name" value="HYPOXIA-INDUCIBLE FACTOR 1-ALPHA INHIBITOR"/>
    <property type="match status" value="1"/>
</dbReference>
<dbReference type="SMART" id="SM00558">
    <property type="entry name" value="JmjC"/>
    <property type="match status" value="1"/>
</dbReference>
<dbReference type="AlphaFoldDB" id="A0A6G6Y6R1"/>
<dbReference type="PROSITE" id="PS51184">
    <property type="entry name" value="JMJC"/>
    <property type="match status" value="1"/>
</dbReference>
<dbReference type="Proteomes" id="UP000501568">
    <property type="component" value="Chromosome"/>
</dbReference>
<dbReference type="PANTHER" id="PTHR12461">
    <property type="entry name" value="HYPOXIA-INDUCIBLE FACTOR 1 ALPHA INHIBITOR-RELATED"/>
    <property type="match status" value="1"/>
</dbReference>
<keyword evidence="3" id="KW-1185">Reference proteome</keyword>
<organism evidence="2 3">
    <name type="scientific">Stakelama tenebrarum</name>
    <dbReference type="NCBI Taxonomy" id="2711215"/>
    <lineage>
        <taxon>Bacteria</taxon>
        <taxon>Pseudomonadati</taxon>
        <taxon>Pseudomonadota</taxon>
        <taxon>Alphaproteobacteria</taxon>
        <taxon>Sphingomonadales</taxon>
        <taxon>Sphingomonadaceae</taxon>
        <taxon>Stakelama</taxon>
    </lineage>
</organism>
<dbReference type="KEGG" id="spzr:G5C33_13070"/>
<accession>A0A6G6Y6R1</accession>
<dbReference type="RefSeq" id="WP_165327629.1">
    <property type="nucleotide sequence ID" value="NZ_CP049109.1"/>
</dbReference>
<feature type="domain" description="JmjC" evidence="1">
    <location>
        <begin position="184"/>
        <end position="348"/>
    </location>
</feature>
<proteinExistence type="predicted"/>
<name>A0A6G6Y6R1_9SPHN</name>
<dbReference type="Pfam" id="PF13621">
    <property type="entry name" value="Cupin_8"/>
    <property type="match status" value="1"/>
</dbReference>
<evidence type="ECO:0000313" key="2">
    <source>
        <dbReference type="EMBL" id="QIG80622.1"/>
    </source>
</evidence>
<dbReference type="InterPro" id="IPR003347">
    <property type="entry name" value="JmjC_dom"/>
</dbReference>
<reference evidence="2 3" key="1">
    <citation type="submission" date="2020-02" db="EMBL/GenBank/DDBJ databases">
        <authorList>
            <person name="Zheng R.K."/>
            <person name="Sun C.M."/>
        </authorList>
    </citation>
    <scope>NUCLEOTIDE SEQUENCE [LARGE SCALE GENOMIC DNA]</scope>
    <source>
        <strain evidence="3">zrk23</strain>
    </source>
</reference>
<evidence type="ECO:0000313" key="3">
    <source>
        <dbReference type="Proteomes" id="UP000501568"/>
    </source>
</evidence>
<dbReference type="SUPFAM" id="SSF51197">
    <property type="entry name" value="Clavaminate synthase-like"/>
    <property type="match status" value="1"/>
</dbReference>
<protein>
    <submittedName>
        <fullName evidence="2">Cupin-like domain-containing protein</fullName>
    </submittedName>
</protein>
<dbReference type="EMBL" id="CP049109">
    <property type="protein sequence ID" value="QIG80622.1"/>
    <property type="molecule type" value="Genomic_DNA"/>
</dbReference>
<dbReference type="Gene3D" id="2.60.120.650">
    <property type="entry name" value="Cupin"/>
    <property type="match status" value="1"/>
</dbReference>
<evidence type="ECO:0000259" key="1">
    <source>
        <dbReference type="PROSITE" id="PS51184"/>
    </source>
</evidence>
<gene>
    <name evidence="2" type="ORF">G5C33_13070</name>
</gene>